<dbReference type="Gene3D" id="3.30.70.330">
    <property type="match status" value="1"/>
</dbReference>
<feature type="compositionally biased region" description="Basic and acidic residues" evidence="2">
    <location>
        <begin position="246"/>
        <end position="255"/>
    </location>
</feature>
<proteinExistence type="predicted"/>
<dbReference type="SUPFAM" id="SSF54928">
    <property type="entry name" value="RNA-binding domain, RBD"/>
    <property type="match status" value="1"/>
</dbReference>
<dbReference type="OrthoDB" id="5970at2759"/>
<evidence type="ECO:0000313" key="5">
    <source>
        <dbReference type="Proteomes" id="UP000271974"/>
    </source>
</evidence>
<comment type="caution">
    <text evidence="4">The sequence shown here is derived from an EMBL/GenBank/DDBJ whole genome shotgun (WGS) entry which is preliminary data.</text>
</comment>
<feature type="domain" description="RRM" evidence="3">
    <location>
        <begin position="32"/>
        <end position="108"/>
    </location>
</feature>
<dbReference type="PANTHER" id="PTHR23147">
    <property type="entry name" value="SERINE/ARGININE RICH SPLICING FACTOR"/>
    <property type="match status" value="1"/>
</dbReference>
<organism evidence="4 5">
    <name type="scientific">Elysia chlorotica</name>
    <name type="common">Eastern emerald elysia</name>
    <name type="synonym">Sea slug</name>
    <dbReference type="NCBI Taxonomy" id="188477"/>
    <lineage>
        <taxon>Eukaryota</taxon>
        <taxon>Metazoa</taxon>
        <taxon>Spiralia</taxon>
        <taxon>Lophotrochozoa</taxon>
        <taxon>Mollusca</taxon>
        <taxon>Gastropoda</taxon>
        <taxon>Heterobranchia</taxon>
        <taxon>Euthyneura</taxon>
        <taxon>Panpulmonata</taxon>
        <taxon>Sacoglossa</taxon>
        <taxon>Placobranchoidea</taxon>
        <taxon>Plakobranchidae</taxon>
        <taxon>Elysia</taxon>
    </lineage>
</organism>
<evidence type="ECO:0000256" key="1">
    <source>
        <dbReference type="PROSITE-ProRule" id="PRU00176"/>
    </source>
</evidence>
<feature type="region of interest" description="Disordered" evidence="2">
    <location>
        <begin position="177"/>
        <end position="264"/>
    </location>
</feature>
<reference evidence="4 5" key="1">
    <citation type="submission" date="2019-01" db="EMBL/GenBank/DDBJ databases">
        <title>A draft genome assembly of the solar-powered sea slug Elysia chlorotica.</title>
        <authorList>
            <person name="Cai H."/>
            <person name="Li Q."/>
            <person name="Fang X."/>
            <person name="Li J."/>
            <person name="Curtis N.E."/>
            <person name="Altenburger A."/>
            <person name="Shibata T."/>
            <person name="Feng M."/>
            <person name="Maeda T."/>
            <person name="Schwartz J.A."/>
            <person name="Shigenobu S."/>
            <person name="Lundholm N."/>
            <person name="Nishiyama T."/>
            <person name="Yang H."/>
            <person name="Hasebe M."/>
            <person name="Li S."/>
            <person name="Pierce S.K."/>
            <person name="Wang J."/>
        </authorList>
    </citation>
    <scope>NUCLEOTIDE SEQUENCE [LARGE SCALE GENOMIC DNA]</scope>
    <source>
        <strain evidence="4">EC2010</strain>
        <tissue evidence="4">Whole organism of an adult</tissue>
    </source>
</reference>
<sequence length="264" mass="29334">MLNAESDSSKNPAIMSSREGGQRNGMSPFGGCRVYVGDIGYIKRTELEKEFGQYGPVIDVWMGANRDTVGPNYAFVVFRYPEDAEEAVKDRNGRKVCGQTVRVEHARPARQRPIRKSFGFSRNFRRPYQRQWCQSRNRSNRPSKPGPIKRPSQCSIRCEDHERPTYMVRPISFALGPSKAGTLAPPSNTLIARKSNSGANKSKRKSSSSPSVSPRQSRHKGKQSSGSRISPSRSSSRSVSPPLMKKQTDGEKPQTRSDSASPKG</sequence>
<dbReference type="EMBL" id="RQTK01000046">
    <property type="protein sequence ID" value="RUS89837.1"/>
    <property type="molecule type" value="Genomic_DNA"/>
</dbReference>
<dbReference type="InterPro" id="IPR050907">
    <property type="entry name" value="SRSF"/>
</dbReference>
<dbReference type="InterPro" id="IPR012677">
    <property type="entry name" value="Nucleotide-bd_a/b_plait_sf"/>
</dbReference>
<accession>A0A3S1BJL5</accession>
<evidence type="ECO:0000256" key="2">
    <source>
        <dbReference type="SAM" id="MobiDB-lite"/>
    </source>
</evidence>
<keyword evidence="1" id="KW-0694">RNA-binding</keyword>
<evidence type="ECO:0000259" key="3">
    <source>
        <dbReference type="PROSITE" id="PS50102"/>
    </source>
</evidence>
<dbReference type="PROSITE" id="PS50102">
    <property type="entry name" value="RRM"/>
    <property type="match status" value="1"/>
</dbReference>
<name>A0A3S1BJL5_ELYCH</name>
<dbReference type="GO" id="GO:0003723">
    <property type="term" value="F:RNA binding"/>
    <property type="evidence" value="ECO:0007669"/>
    <property type="project" value="UniProtKB-UniRule"/>
</dbReference>
<keyword evidence="5" id="KW-1185">Reference proteome</keyword>
<dbReference type="STRING" id="188477.A0A3S1BJL5"/>
<feature type="region of interest" description="Disordered" evidence="2">
    <location>
        <begin position="129"/>
        <end position="155"/>
    </location>
</feature>
<dbReference type="Pfam" id="PF00076">
    <property type="entry name" value="RRM_1"/>
    <property type="match status" value="1"/>
</dbReference>
<dbReference type="InterPro" id="IPR000504">
    <property type="entry name" value="RRM_dom"/>
</dbReference>
<feature type="region of interest" description="Disordered" evidence="2">
    <location>
        <begin position="1"/>
        <end position="25"/>
    </location>
</feature>
<dbReference type="SMART" id="SM00360">
    <property type="entry name" value="RRM"/>
    <property type="match status" value="1"/>
</dbReference>
<dbReference type="InterPro" id="IPR035979">
    <property type="entry name" value="RBD_domain_sf"/>
</dbReference>
<feature type="compositionally biased region" description="Polar residues" evidence="2">
    <location>
        <begin position="1"/>
        <end position="11"/>
    </location>
</feature>
<dbReference type="AlphaFoldDB" id="A0A3S1BJL5"/>
<protein>
    <recommendedName>
        <fullName evidence="3">RRM domain-containing protein</fullName>
    </recommendedName>
</protein>
<feature type="compositionally biased region" description="Low complexity" evidence="2">
    <location>
        <begin position="224"/>
        <end position="242"/>
    </location>
</feature>
<gene>
    <name evidence="4" type="ORF">EGW08_002367</name>
</gene>
<dbReference type="Proteomes" id="UP000271974">
    <property type="component" value="Unassembled WGS sequence"/>
</dbReference>
<feature type="compositionally biased region" description="Polar residues" evidence="2">
    <location>
        <begin position="131"/>
        <end position="142"/>
    </location>
</feature>
<evidence type="ECO:0000313" key="4">
    <source>
        <dbReference type="EMBL" id="RUS89837.1"/>
    </source>
</evidence>